<comment type="caution">
    <text evidence="1">The sequence shown here is derived from an EMBL/GenBank/DDBJ whole genome shotgun (WGS) entry which is preliminary data.</text>
</comment>
<sequence length="67" mass="7676">MNPKEIIKVSYSWVKQYSLAHSEALVMETQQNFKHANSGGVIRDGKRNWILGYNRFLGKCSVTVAKF</sequence>
<dbReference type="AlphaFoldDB" id="A0A7J9IRR0"/>
<gene>
    <name evidence="1" type="ORF">Goarm_021233</name>
</gene>
<name>A0A7J9IRR0_9ROSI</name>
<proteinExistence type="predicted"/>
<dbReference type="EMBL" id="JABFAE010000003">
    <property type="protein sequence ID" value="MBA0824573.1"/>
    <property type="molecule type" value="Genomic_DNA"/>
</dbReference>
<keyword evidence="2" id="KW-1185">Reference proteome</keyword>
<accession>A0A7J9IRR0</accession>
<dbReference type="Proteomes" id="UP000593575">
    <property type="component" value="Unassembled WGS sequence"/>
</dbReference>
<reference evidence="1 2" key="1">
    <citation type="journal article" date="2019" name="Genome Biol. Evol.">
        <title>Insights into the evolution of the New World diploid cottons (Gossypium, subgenus Houzingenia) based on genome sequencing.</title>
        <authorList>
            <person name="Grover C.E."/>
            <person name="Arick M.A. 2nd"/>
            <person name="Thrash A."/>
            <person name="Conover J.L."/>
            <person name="Sanders W.S."/>
            <person name="Peterson D.G."/>
            <person name="Frelichowski J.E."/>
            <person name="Scheffler J.A."/>
            <person name="Scheffler B.E."/>
            <person name="Wendel J.F."/>
        </authorList>
    </citation>
    <scope>NUCLEOTIDE SEQUENCE [LARGE SCALE GENOMIC DNA]</scope>
    <source>
        <strain evidence="1">6</strain>
        <tissue evidence="1">Leaf</tissue>
    </source>
</reference>
<evidence type="ECO:0000313" key="2">
    <source>
        <dbReference type="Proteomes" id="UP000593575"/>
    </source>
</evidence>
<protein>
    <submittedName>
        <fullName evidence="1">Uncharacterized protein</fullName>
    </submittedName>
</protein>
<organism evidence="1 2">
    <name type="scientific">Gossypium armourianum</name>
    <dbReference type="NCBI Taxonomy" id="34283"/>
    <lineage>
        <taxon>Eukaryota</taxon>
        <taxon>Viridiplantae</taxon>
        <taxon>Streptophyta</taxon>
        <taxon>Embryophyta</taxon>
        <taxon>Tracheophyta</taxon>
        <taxon>Spermatophyta</taxon>
        <taxon>Magnoliopsida</taxon>
        <taxon>eudicotyledons</taxon>
        <taxon>Gunneridae</taxon>
        <taxon>Pentapetalae</taxon>
        <taxon>rosids</taxon>
        <taxon>malvids</taxon>
        <taxon>Malvales</taxon>
        <taxon>Malvaceae</taxon>
        <taxon>Malvoideae</taxon>
        <taxon>Gossypium</taxon>
    </lineage>
</organism>
<evidence type="ECO:0000313" key="1">
    <source>
        <dbReference type="EMBL" id="MBA0824573.1"/>
    </source>
</evidence>